<keyword evidence="7" id="KW-1185">Reference proteome</keyword>
<organism evidence="6 7">
    <name type="scientific">Lacibacterium aquatile</name>
    <dbReference type="NCBI Taxonomy" id="1168082"/>
    <lineage>
        <taxon>Bacteria</taxon>
        <taxon>Pseudomonadati</taxon>
        <taxon>Pseudomonadota</taxon>
        <taxon>Alphaproteobacteria</taxon>
        <taxon>Rhodospirillales</taxon>
        <taxon>Rhodospirillaceae</taxon>
    </lineage>
</organism>
<evidence type="ECO:0000256" key="4">
    <source>
        <dbReference type="ARBA" id="ARBA00022803"/>
    </source>
</evidence>
<evidence type="ECO:0000313" key="7">
    <source>
        <dbReference type="Proteomes" id="UP001597295"/>
    </source>
</evidence>
<evidence type="ECO:0000256" key="2">
    <source>
        <dbReference type="ARBA" id="ARBA00022737"/>
    </source>
</evidence>
<dbReference type="Pfam" id="PF23914">
    <property type="entry name" value="TPR_CcmH_CycH"/>
    <property type="match status" value="1"/>
</dbReference>
<dbReference type="InterPro" id="IPR011990">
    <property type="entry name" value="TPR-like_helical_dom_sf"/>
</dbReference>
<dbReference type="PANTHER" id="PTHR47870:SF1">
    <property type="entry name" value="CYTOCHROME C-TYPE BIOGENESIS PROTEIN CCMH"/>
    <property type="match status" value="1"/>
</dbReference>
<comment type="caution">
    <text evidence="6">The sequence shown here is derived from an EMBL/GenBank/DDBJ whole genome shotgun (WGS) entry which is preliminary data.</text>
</comment>
<comment type="subcellular location">
    <subcellularLocation>
        <location evidence="1">Cell envelope</location>
    </subcellularLocation>
</comment>
<dbReference type="EMBL" id="JBHUIP010000016">
    <property type="protein sequence ID" value="MFD2265541.1"/>
    <property type="molecule type" value="Genomic_DNA"/>
</dbReference>
<sequence>MVWLGFLALAAAALLLLATPVFRRPGKGSEDGRLAVYRDQLREVEREAAAGRLAPTEATAAKLEIQRRMLAVDRQQRSEAGWSGRRAVLVPVACLVLAGPLGVYLSLGTPGMPDIPLSSRAEETGELRELDQAIAALRERLARDWEDAGAMAKLAQALALRGQGEEALERLAEARRHLPLRSDLASLQGDLLTRQADGLVTAQAKLSFEDALKNDPSDARARYNLALAREQSGDPTGALSDLETLGRSAPAGASWYPRVAEKARALATSLGRDPASLDIAPRGPDAAGMAGMATLSDEQRSAAIKGMVDNLSARLENDPNDIDGWLRLARARGVLGDGLGATQALAAAAERAPGRVDVQLAYARALLPAQMGNAPLTPQAIEIYGRVLALDPDQPEALWFGGVAALESGAPEKARTLWQKLKEFLPTEAPEAKTIDRALLSLPRK</sequence>
<evidence type="ECO:0000256" key="1">
    <source>
        <dbReference type="ARBA" id="ARBA00004196"/>
    </source>
</evidence>
<protein>
    <submittedName>
        <fullName evidence="6">C-type cytochrome biogenesis protein CcmI</fullName>
    </submittedName>
</protein>
<accession>A0ABW5DYR7</accession>
<gene>
    <name evidence="6" type="primary">ccmI</name>
    <name evidence="6" type="ORF">ACFSM5_21745</name>
</gene>
<dbReference type="SUPFAM" id="SSF48452">
    <property type="entry name" value="TPR-like"/>
    <property type="match status" value="1"/>
</dbReference>
<keyword evidence="2" id="KW-0677">Repeat</keyword>
<dbReference type="InterPro" id="IPR051263">
    <property type="entry name" value="C-type_cytochrome_biogenesis"/>
</dbReference>
<dbReference type="InterPro" id="IPR017560">
    <property type="entry name" value="Cyt_c_biogenesis_CcmI"/>
</dbReference>
<dbReference type="NCBIfam" id="TIGR03142">
    <property type="entry name" value="cytochro_ccmI"/>
    <property type="match status" value="1"/>
</dbReference>
<dbReference type="InterPro" id="IPR056413">
    <property type="entry name" value="TPR_CcmH_CycH"/>
</dbReference>
<feature type="domain" description="Cytochrome c-type biogenesis protein H TPR" evidence="5">
    <location>
        <begin position="311"/>
        <end position="431"/>
    </location>
</feature>
<name>A0ABW5DYR7_9PROT</name>
<dbReference type="Pfam" id="PF13432">
    <property type="entry name" value="TPR_16"/>
    <property type="match status" value="1"/>
</dbReference>
<dbReference type="RefSeq" id="WP_379878987.1">
    <property type="nucleotide sequence ID" value="NZ_JBHUIP010000016.1"/>
</dbReference>
<evidence type="ECO:0000256" key="3">
    <source>
        <dbReference type="ARBA" id="ARBA00022748"/>
    </source>
</evidence>
<dbReference type="Proteomes" id="UP001597295">
    <property type="component" value="Unassembled WGS sequence"/>
</dbReference>
<evidence type="ECO:0000313" key="6">
    <source>
        <dbReference type="EMBL" id="MFD2265541.1"/>
    </source>
</evidence>
<evidence type="ECO:0000259" key="5">
    <source>
        <dbReference type="Pfam" id="PF23914"/>
    </source>
</evidence>
<keyword evidence="4" id="KW-0802">TPR repeat</keyword>
<dbReference type="PANTHER" id="PTHR47870">
    <property type="entry name" value="CYTOCHROME C-TYPE BIOGENESIS PROTEIN CCMH"/>
    <property type="match status" value="1"/>
</dbReference>
<proteinExistence type="predicted"/>
<keyword evidence="3" id="KW-0201">Cytochrome c-type biogenesis</keyword>
<reference evidence="7" key="1">
    <citation type="journal article" date="2019" name="Int. J. Syst. Evol. Microbiol.">
        <title>The Global Catalogue of Microorganisms (GCM) 10K type strain sequencing project: providing services to taxonomists for standard genome sequencing and annotation.</title>
        <authorList>
            <consortium name="The Broad Institute Genomics Platform"/>
            <consortium name="The Broad Institute Genome Sequencing Center for Infectious Disease"/>
            <person name="Wu L."/>
            <person name="Ma J."/>
        </authorList>
    </citation>
    <scope>NUCLEOTIDE SEQUENCE [LARGE SCALE GENOMIC DNA]</scope>
    <source>
        <strain evidence="7">CGMCC 1.19062</strain>
    </source>
</reference>
<dbReference type="Gene3D" id="1.25.40.10">
    <property type="entry name" value="Tetratricopeptide repeat domain"/>
    <property type="match status" value="3"/>
</dbReference>